<accession>A0A9P5XJG8</accession>
<protein>
    <submittedName>
        <fullName evidence="2">Uncharacterized protein</fullName>
    </submittedName>
</protein>
<proteinExistence type="predicted"/>
<reference evidence="2" key="1">
    <citation type="submission" date="2020-11" db="EMBL/GenBank/DDBJ databases">
        <authorList>
            <consortium name="DOE Joint Genome Institute"/>
            <person name="Ahrendt S."/>
            <person name="Riley R."/>
            <person name="Andreopoulos W."/>
            <person name="Labutti K."/>
            <person name="Pangilinan J."/>
            <person name="Ruiz-Duenas F.J."/>
            <person name="Barrasa J.M."/>
            <person name="Sanchez-Garcia M."/>
            <person name="Camarero S."/>
            <person name="Miyauchi S."/>
            <person name="Serrano A."/>
            <person name="Linde D."/>
            <person name="Babiker R."/>
            <person name="Drula E."/>
            <person name="Ayuso-Fernandez I."/>
            <person name="Pacheco R."/>
            <person name="Padilla G."/>
            <person name="Ferreira P."/>
            <person name="Barriuso J."/>
            <person name="Kellner H."/>
            <person name="Castanera R."/>
            <person name="Alfaro M."/>
            <person name="Ramirez L."/>
            <person name="Pisabarro A.G."/>
            <person name="Kuo A."/>
            <person name="Tritt A."/>
            <person name="Lipzen A."/>
            <person name="He G."/>
            <person name="Yan M."/>
            <person name="Ng V."/>
            <person name="Cullen D."/>
            <person name="Martin F."/>
            <person name="Rosso M.-N."/>
            <person name="Henrissat B."/>
            <person name="Hibbett D."/>
            <person name="Martinez A.T."/>
            <person name="Grigoriev I.V."/>
        </authorList>
    </citation>
    <scope>NUCLEOTIDE SEQUENCE</scope>
    <source>
        <strain evidence="2">MF-IS2</strain>
    </source>
</reference>
<keyword evidence="3" id="KW-1185">Reference proteome</keyword>
<sequence>MFASRIVRQMAAGAPKDPAKIRKESQKVILGITGLIGLTGLVYYAGFEAEGRRPKGYGERKSEKD</sequence>
<name>A0A9P5XJG8_9AGAR</name>
<dbReference type="AlphaFoldDB" id="A0A9P5XJG8"/>
<organism evidence="2 3">
    <name type="scientific">Macrolepiota fuliginosa MF-IS2</name>
    <dbReference type="NCBI Taxonomy" id="1400762"/>
    <lineage>
        <taxon>Eukaryota</taxon>
        <taxon>Fungi</taxon>
        <taxon>Dikarya</taxon>
        <taxon>Basidiomycota</taxon>
        <taxon>Agaricomycotina</taxon>
        <taxon>Agaricomycetes</taxon>
        <taxon>Agaricomycetidae</taxon>
        <taxon>Agaricales</taxon>
        <taxon>Agaricineae</taxon>
        <taxon>Agaricaceae</taxon>
        <taxon>Macrolepiota</taxon>
    </lineage>
</organism>
<evidence type="ECO:0000313" key="2">
    <source>
        <dbReference type="EMBL" id="KAF9450316.1"/>
    </source>
</evidence>
<comment type="caution">
    <text evidence="2">The sequence shown here is derived from an EMBL/GenBank/DDBJ whole genome shotgun (WGS) entry which is preliminary data.</text>
</comment>
<evidence type="ECO:0000313" key="3">
    <source>
        <dbReference type="Proteomes" id="UP000807342"/>
    </source>
</evidence>
<keyword evidence="1" id="KW-0812">Transmembrane</keyword>
<keyword evidence="1" id="KW-1133">Transmembrane helix</keyword>
<feature type="transmembrane region" description="Helical" evidence="1">
    <location>
        <begin position="28"/>
        <end position="47"/>
    </location>
</feature>
<dbReference type="Proteomes" id="UP000807342">
    <property type="component" value="Unassembled WGS sequence"/>
</dbReference>
<dbReference type="EMBL" id="MU151108">
    <property type="protein sequence ID" value="KAF9450316.1"/>
    <property type="molecule type" value="Genomic_DNA"/>
</dbReference>
<evidence type="ECO:0000256" key="1">
    <source>
        <dbReference type="SAM" id="Phobius"/>
    </source>
</evidence>
<keyword evidence="1" id="KW-0472">Membrane</keyword>
<gene>
    <name evidence="2" type="ORF">P691DRAFT_758320</name>
</gene>